<evidence type="ECO:0000313" key="1">
    <source>
        <dbReference type="EMBL" id="KAF5854390.1"/>
    </source>
</evidence>
<protein>
    <submittedName>
        <fullName evidence="1">Uncharacterized protein</fullName>
    </submittedName>
</protein>
<sequence length="71" mass="7495">MPTTAGCGKPASVEADEIEVTEEYVLRLFETALIIAIATAAPTVIGSLDSVVTQMFCLTTEPTDMASKTSR</sequence>
<dbReference type="AlphaFoldDB" id="A0A8H5ZU71"/>
<organism evidence="1 2">
    <name type="scientific">Cochliobolus sativus</name>
    <name type="common">Common root rot and spot blotch fungus</name>
    <name type="synonym">Bipolaris sorokiniana</name>
    <dbReference type="NCBI Taxonomy" id="45130"/>
    <lineage>
        <taxon>Eukaryota</taxon>
        <taxon>Fungi</taxon>
        <taxon>Dikarya</taxon>
        <taxon>Ascomycota</taxon>
        <taxon>Pezizomycotina</taxon>
        <taxon>Dothideomycetes</taxon>
        <taxon>Pleosporomycetidae</taxon>
        <taxon>Pleosporales</taxon>
        <taxon>Pleosporineae</taxon>
        <taxon>Pleosporaceae</taxon>
        <taxon>Bipolaris</taxon>
    </lineage>
</organism>
<dbReference type="Proteomes" id="UP000624244">
    <property type="component" value="Unassembled WGS sequence"/>
</dbReference>
<name>A0A8H5ZU71_COCSA</name>
<reference evidence="1" key="1">
    <citation type="submission" date="2019-11" db="EMBL/GenBank/DDBJ databases">
        <title>Bipolaris sorokiniana Genome sequencing.</title>
        <authorList>
            <person name="Wang H."/>
        </authorList>
    </citation>
    <scope>NUCLEOTIDE SEQUENCE</scope>
</reference>
<accession>A0A8H5ZU71</accession>
<proteinExistence type="predicted"/>
<gene>
    <name evidence="1" type="ORF">GGP41_007208</name>
</gene>
<comment type="caution">
    <text evidence="1">The sequence shown here is derived from an EMBL/GenBank/DDBJ whole genome shotgun (WGS) entry which is preliminary data.</text>
</comment>
<evidence type="ECO:0000313" key="2">
    <source>
        <dbReference type="Proteomes" id="UP000624244"/>
    </source>
</evidence>
<dbReference type="EMBL" id="WNKQ01000001">
    <property type="protein sequence ID" value="KAF5854390.1"/>
    <property type="molecule type" value="Genomic_DNA"/>
</dbReference>